<name>A0A3N0CCR9_9ACTN</name>
<evidence type="ECO:0000313" key="1">
    <source>
        <dbReference type="EMBL" id="RNL61260.1"/>
    </source>
</evidence>
<evidence type="ECO:0000313" key="2">
    <source>
        <dbReference type="Proteomes" id="UP000267128"/>
    </source>
</evidence>
<sequence length="61" mass="6979">MDVLMTCLALLVATGLLVSLIRRHPARVSLPRLRVPQRWRRSRTTVRAGPCYLMAFSVIRC</sequence>
<proteinExistence type="predicted"/>
<organism evidence="1 2">
    <name type="scientific">Nocardioides marmoriginsengisoli</name>
    <dbReference type="NCBI Taxonomy" id="661483"/>
    <lineage>
        <taxon>Bacteria</taxon>
        <taxon>Bacillati</taxon>
        <taxon>Actinomycetota</taxon>
        <taxon>Actinomycetes</taxon>
        <taxon>Propionibacteriales</taxon>
        <taxon>Nocardioidaceae</taxon>
        <taxon>Nocardioides</taxon>
    </lineage>
</organism>
<protein>
    <submittedName>
        <fullName evidence="1">Uncharacterized protein</fullName>
    </submittedName>
</protein>
<dbReference type="EMBL" id="RJSE01000008">
    <property type="protein sequence ID" value="RNL61260.1"/>
    <property type="molecule type" value="Genomic_DNA"/>
</dbReference>
<gene>
    <name evidence="1" type="ORF">EFK50_18015</name>
</gene>
<keyword evidence="2" id="KW-1185">Reference proteome</keyword>
<reference evidence="1 2" key="1">
    <citation type="submission" date="2018-11" db="EMBL/GenBank/DDBJ databases">
        <authorList>
            <person name="Li F."/>
        </authorList>
    </citation>
    <scope>NUCLEOTIDE SEQUENCE [LARGE SCALE GENOMIC DNA]</scope>
    <source>
        <strain evidence="1 2">Gsoil 097</strain>
    </source>
</reference>
<dbReference type="Proteomes" id="UP000267128">
    <property type="component" value="Unassembled WGS sequence"/>
</dbReference>
<accession>A0A3N0CCR9</accession>
<comment type="caution">
    <text evidence="1">The sequence shown here is derived from an EMBL/GenBank/DDBJ whole genome shotgun (WGS) entry which is preliminary data.</text>
</comment>
<dbReference type="AlphaFoldDB" id="A0A3N0CCR9"/>